<dbReference type="Proteomes" id="UP001365846">
    <property type="component" value="Unassembled WGS sequence"/>
</dbReference>
<dbReference type="EMBL" id="JBBKZU010000020">
    <property type="protein sequence ID" value="MEJ8815453.1"/>
    <property type="molecule type" value="Genomic_DNA"/>
</dbReference>
<keyword evidence="2" id="KW-1185">Reference proteome</keyword>
<proteinExistence type="predicted"/>
<organism evidence="1 2">
    <name type="scientific">Variovorax ureilyticus</name>
    <dbReference type="NCBI Taxonomy" id="1836198"/>
    <lineage>
        <taxon>Bacteria</taxon>
        <taxon>Pseudomonadati</taxon>
        <taxon>Pseudomonadota</taxon>
        <taxon>Betaproteobacteria</taxon>
        <taxon>Burkholderiales</taxon>
        <taxon>Comamonadaceae</taxon>
        <taxon>Variovorax</taxon>
    </lineage>
</organism>
<evidence type="ECO:0000313" key="1">
    <source>
        <dbReference type="EMBL" id="MEJ8815453.1"/>
    </source>
</evidence>
<accession>A0ABU8VP67</accession>
<dbReference type="RefSeq" id="WP_340360659.1">
    <property type="nucleotide sequence ID" value="NZ_JBBKZU010000020.1"/>
</dbReference>
<sequence length="113" mass="13107">MRSPDLTDQEREIWTAILRCLGEEYEERRMEVHRNGEMSHFLFPDNTYGVAWGLEGSDCLKNNCFFISVGVPGDGTYTNYEMVVKDLLTEQMTVEVKHVGWGSYMPPELLEEH</sequence>
<comment type="caution">
    <text evidence="1">The sequence shown here is derived from an EMBL/GenBank/DDBJ whole genome shotgun (WGS) entry which is preliminary data.</text>
</comment>
<evidence type="ECO:0000313" key="2">
    <source>
        <dbReference type="Proteomes" id="UP001365846"/>
    </source>
</evidence>
<protein>
    <submittedName>
        <fullName evidence="1">Uncharacterized protein</fullName>
    </submittedName>
</protein>
<name>A0ABU8VP67_9BURK</name>
<gene>
    <name evidence="1" type="ORF">WKW77_30620</name>
</gene>
<reference evidence="1 2" key="1">
    <citation type="submission" date="2024-03" db="EMBL/GenBank/DDBJ databases">
        <title>Novel species of the genus Variovorax.</title>
        <authorList>
            <person name="Liu Q."/>
            <person name="Xin Y.-H."/>
        </authorList>
    </citation>
    <scope>NUCLEOTIDE SEQUENCE [LARGE SCALE GENOMIC DNA]</scope>
    <source>
        <strain evidence="1 2">KACC 18899</strain>
    </source>
</reference>